<dbReference type="PRINTS" id="PR00266">
    <property type="entry name" value="INTERFERONAB"/>
</dbReference>
<evidence type="ECO:0000256" key="8">
    <source>
        <dbReference type="ARBA" id="ARBA00023157"/>
    </source>
</evidence>
<dbReference type="Proteomes" id="UP000694390">
    <property type="component" value="Chromosome 24"/>
</dbReference>
<evidence type="ECO:0000313" key="10">
    <source>
        <dbReference type="Ensembl" id="ENSGEVP00005022551.1"/>
    </source>
</evidence>
<evidence type="ECO:0000256" key="4">
    <source>
        <dbReference type="ARBA" id="ARBA00022514"/>
    </source>
</evidence>
<dbReference type="PROSITE" id="PS00252">
    <property type="entry name" value="INTERFERON_A_B_D"/>
    <property type="match status" value="1"/>
</dbReference>
<name>A0A8C4YAR0_9SAUR</name>
<accession>A0A8C4YAR0</accession>
<keyword evidence="8" id="KW-1015">Disulfide bond</keyword>
<keyword evidence="4 9" id="KW-0202">Cytokine</keyword>
<dbReference type="GO" id="GO:0005126">
    <property type="term" value="F:cytokine receptor binding"/>
    <property type="evidence" value="ECO:0007669"/>
    <property type="project" value="InterPro"/>
</dbReference>
<comment type="function">
    <text evidence="1">Has antiviral activities.</text>
</comment>
<dbReference type="Pfam" id="PF00143">
    <property type="entry name" value="Interferon"/>
    <property type="match status" value="1"/>
</dbReference>
<dbReference type="SMART" id="SM00076">
    <property type="entry name" value="IFabd"/>
    <property type="match status" value="1"/>
</dbReference>
<evidence type="ECO:0000256" key="7">
    <source>
        <dbReference type="ARBA" id="ARBA00023118"/>
    </source>
</evidence>
<keyword evidence="6" id="KW-0732">Signal</keyword>
<dbReference type="PANTHER" id="PTHR11691:SF73">
    <property type="entry name" value="INTERFERON BETA"/>
    <property type="match status" value="1"/>
</dbReference>
<evidence type="ECO:0000313" key="11">
    <source>
        <dbReference type="Proteomes" id="UP000694390"/>
    </source>
</evidence>
<reference evidence="10" key="2">
    <citation type="submission" date="2025-08" db="UniProtKB">
        <authorList>
            <consortium name="Ensembl"/>
        </authorList>
    </citation>
    <scope>IDENTIFICATION</scope>
</reference>
<dbReference type="GO" id="GO:0051607">
    <property type="term" value="P:defense response to virus"/>
    <property type="evidence" value="ECO:0007669"/>
    <property type="project" value="UniProtKB-KW"/>
</dbReference>
<dbReference type="PANTHER" id="PTHR11691">
    <property type="entry name" value="TYPE I INTERFERON"/>
    <property type="match status" value="1"/>
</dbReference>
<comment type="subcellular location">
    <subcellularLocation>
        <location evidence="2">Secreted</location>
    </subcellularLocation>
</comment>
<keyword evidence="5" id="KW-0964">Secreted</keyword>
<dbReference type="AlphaFoldDB" id="A0A8C4YAR0"/>
<keyword evidence="11" id="KW-1185">Reference proteome</keyword>
<dbReference type="GO" id="GO:0005125">
    <property type="term" value="F:cytokine activity"/>
    <property type="evidence" value="ECO:0007669"/>
    <property type="project" value="UniProtKB-KW"/>
</dbReference>
<reference evidence="10" key="1">
    <citation type="submission" date="2019-06" db="EMBL/GenBank/DDBJ databases">
        <title>G10K-VGP Goodes thornscrub tortoise genome, primary haplotype.</title>
        <authorList>
            <person name="Murphy B."/>
            <person name="Edwards T."/>
            <person name="Rhie A."/>
            <person name="Koren S."/>
            <person name="Phillippy A."/>
            <person name="Fedrigo O."/>
            <person name="Haase B."/>
            <person name="Mountcastle J."/>
            <person name="Lewin H."/>
            <person name="Damas J."/>
            <person name="Howe K."/>
            <person name="Formenti G."/>
            <person name="Myers G."/>
            <person name="Durbin R."/>
            <person name="Jarvis E.D."/>
        </authorList>
    </citation>
    <scope>NUCLEOTIDE SEQUENCE [LARGE SCALE GENOMIC DNA]</scope>
</reference>
<evidence type="ECO:0000256" key="3">
    <source>
        <dbReference type="ARBA" id="ARBA00011033"/>
    </source>
</evidence>
<comment type="similarity">
    <text evidence="3 9">Belongs to the alpha/beta interferon family.</text>
</comment>
<dbReference type="InterPro" id="IPR000471">
    <property type="entry name" value="Interferon_alpha/beta/delta"/>
</dbReference>
<dbReference type="Ensembl" id="ENSGEVT00005023699.1">
    <property type="protein sequence ID" value="ENSGEVP00005022551.1"/>
    <property type="gene ID" value="ENSGEVG00005015983.1"/>
</dbReference>
<dbReference type="GeneTree" id="ENSGT01000000214430"/>
<reference evidence="10" key="3">
    <citation type="submission" date="2025-09" db="UniProtKB">
        <authorList>
            <consortium name="Ensembl"/>
        </authorList>
    </citation>
    <scope>IDENTIFICATION</scope>
</reference>
<keyword evidence="7 9" id="KW-0051">Antiviral defense</keyword>
<dbReference type="SUPFAM" id="SSF47266">
    <property type="entry name" value="4-helical cytokines"/>
    <property type="match status" value="1"/>
</dbReference>
<evidence type="ECO:0000256" key="5">
    <source>
        <dbReference type="ARBA" id="ARBA00022525"/>
    </source>
</evidence>
<dbReference type="OrthoDB" id="8922121at2759"/>
<dbReference type="GO" id="GO:0006955">
    <property type="term" value="P:immune response"/>
    <property type="evidence" value="ECO:0007669"/>
    <property type="project" value="UniProtKB-ARBA"/>
</dbReference>
<proteinExistence type="inferred from homology"/>
<sequence>MYDKKAVCVWIQHELAGLCLLHVCLTLLFSIEISSQLCTMLHFQQNKVNKESLELLKKMSGIFPSQCIRERTAFKPTQEVSQLPLFQKDNAKMAMQEILQEIFNIFSKNLTQSTWDGISIVRFQNRLYQQIQQLEACLKAQMEKDLTNPESEDLQHTSWRVKQYFQGIDAFLKEKQYSLCAWEIIRVEIPRCFVLTDKLNRSLSN</sequence>
<dbReference type="Gene3D" id="1.20.1250.10">
    <property type="match status" value="1"/>
</dbReference>
<dbReference type="GO" id="GO:0005615">
    <property type="term" value="C:extracellular space"/>
    <property type="evidence" value="ECO:0007669"/>
    <property type="project" value="UniProtKB-KW"/>
</dbReference>
<evidence type="ECO:0000256" key="6">
    <source>
        <dbReference type="ARBA" id="ARBA00022729"/>
    </source>
</evidence>
<organism evidence="10 11">
    <name type="scientific">Gopherus evgoodei</name>
    <name type="common">Goodes thornscrub tortoise</name>
    <dbReference type="NCBI Taxonomy" id="1825980"/>
    <lineage>
        <taxon>Eukaryota</taxon>
        <taxon>Metazoa</taxon>
        <taxon>Chordata</taxon>
        <taxon>Craniata</taxon>
        <taxon>Vertebrata</taxon>
        <taxon>Euteleostomi</taxon>
        <taxon>Archelosauria</taxon>
        <taxon>Testudinata</taxon>
        <taxon>Testudines</taxon>
        <taxon>Cryptodira</taxon>
        <taxon>Durocryptodira</taxon>
        <taxon>Testudinoidea</taxon>
        <taxon>Testudinidae</taxon>
        <taxon>Gopherus</taxon>
    </lineage>
</organism>
<evidence type="ECO:0000256" key="2">
    <source>
        <dbReference type="ARBA" id="ARBA00004613"/>
    </source>
</evidence>
<evidence type="ECO:0000256" key="9">
    <source>
        <dbReference type="RuleBase" id="RU000436"/>
    </source>
</evidence>
<dbReference type="InterPro" id="IPR009079">
    <property type="entry name" value="4_helix_cytokine-like_core"/>
</dbReference>
<protein>
    <submittedName>
        <fullName evidence="10">Uncharacterized protein</fullName>
    </submittedName>
</protein>
<evidence type="ECO:0000256" key="1">
    <source>
        <dbReference type="ARBA" id="ARBA00002718"/>
    </source>
</evidence>